<dbReference type="EMBL" id="QJJQ01000002">
    <property type="protein sequence ID" value="PXW89419.1"/>
    <property type="molecule type" value="Genomic_DNA"/>
</dbReference>
<dbReference type="NCBIfam" id="NF005559">
    <property type="entry name" value="PRK07231.1"/>
    <property type="match status" value="1"/>
</dbReference>
<evidence type="ECO:0000313" key="5">
    <source>
        <dbReference type="Proteomes" id="UP000247978"/>
    </source>
</evidence>
<proteinExistence type="inferred from homology"/>
<dbReference type="Proteomes" id="UP000247978">
    <property type="component" value="Unassembled WGS sequence"/>
</dbReference>
<dbReference type="InterPro" id="IPR002347">
    <property type="entry name" value="SDR_fam"/>
</dbReference>
<dbReference type="PRINTS" id="PR00081">
    <property type="entry name" value="GDHRDH"/>
</dbReference>
<dbReference type="NCBIfam" id="NF004202">
    <property type="entry name" value="PRK05653.2-2"/>
    <property type="match status" value="1"/>
</dbReference>
<dbReference type="InterPro" id="IPR050259">
    <property type="entry name" value="SDR"/>
</dbReference>
<evidence type="ECO:0000256" key="2">
    <source>
        <dbReference type="ARBA" id="ARBA00023002"/>
    </source>
</evidence>
<dbReference type="RefSeq" id="WP_110394144.1">
    <property type="nucleotide sequence ID" value="NZ_JBHUHB010000001.1"/>
</dbReference>
<organism evidence="4 5">
    <name type="scientific">Pseudogracilibacillus auburnensis</name>
    <dbReference type="NCBI Taxonomy" id="1494959"/>
    <lineage>
        <taxon>Bacteria</taxon>
        <taxon>Bacillati</taxon>
        <taxon>Bacillota</taxon>
        <taxon>Bacilli</taxon>
        <taxon>Bacillales</taxon>
        <taxon>Bacillaceae</taxon>
        <taxon>Pseudogracilibacillus</taxon>
    </lineage>
</organism>
<evidence type="ECO:0000313" key="4">
    <source>
        <dbReference type="EMBL" id="PXW89419.1"/>
    </source>
</evidence>
<keyword evidence="5" id="KW-1185">Reference proteome</keyword>
<feature type="domain" description="Ketoreductase" evidence="3">
    <location>
        <begin position="8"/>
        <end position="183"/>
    </location>
</feature>
<dbReference type="GO" id="GO:0016491">
    <property type="term" value="F:oxidoreductase activity"/>
    <property type="evidence" value="ECO:0007669"/>
    <property type="project" value="UniProtKB-KW"/>
</dbReference>
<evidence type="ECO:0000256" key="1">
    <source>
        <dbReference type="ARBA" id="ARBA00006484"/>
    </source>
</evidence>
<dbReference type="InterPro" id="IPR036291">
    <property type="entry name" value="NAD(P)-bd_dom_sf"/>
</dbReference>
<dbReference type="GO" id="GO:0008206">
    <property type="term" value="P:bile acid metabolic process"/>
    <property type="evidence" value="ECO:0007669"/>
    <property type="project" value="UniProtKB-ARBA"/>
</dbReference>
<dbReference type="PRINTS" id="PR00080">
    <property type="entry name" value="SDRFAMILY"/>
</dbReference>
<dbReference type="PANTHER" id="PTHR42879:SF2">
    <property type="entry name" value="3-OXOACYL-[ACYL-CARRIER-PROTEIN] REDUCTASE FABG"/>
    <property type="match status" value="1"/>
</dbReference>
<dbReference type="NCBIfam" id="NF009468">
    <property type="entry name" value="PRK12826.1-4"/>
    <property type="match status" value="1"/>
</dbReference>
<dbReference type="Gene3D" id="3.40.50.720">
    <property type="entry name" value="NAD(P)-binding Rossmann-like Domain"/>
    <property type="match status" value="1"/>
</dbReference>
<dbReference type="Pfam" id="PF13561">
    <property type="entry name" value="adh_short_C2"/>
    <property type="match status" value="1"/>
</dbReference>
<comment type="caution">
    <text evidence="4">The sequence shown here is derived from an EMBL/GenBank/DDBJ whole genome shotgun (WGS) entry which is preliminary data.</text>
</comment>
<accession>A0A2V3WL16</accession>
<dbReference type="SMART" id="SM00822">
    <property type="entry name" value="PKS_KR"/>
    <property type="match status" value="1"/>
</dbReference>
<dbReference type="InterPro" id="IPR057326">
    <property type="entry name" value="KR_dom"/>
</dbReference>
<dbReference type="SUPFAM" id="SSF51735">
    <property type="entry name" value="NAD(P)-binding Rossmann-fold domains"/>
    <property type="match status" value="1"/>
</dbReference>
<comment type="similarity">
    <text evidence="1">Belongs to the short-chain dehydrogenases/reductases (SDR) family.</text>
</comment>
<dbReference type="CDD" id="cd05233">
    <property type="entry name" value="SDR_c"/>
    <property type="match status" value="1"/>
</dbReference>
<gene>
    <name evidence="4" type="ORF">DFR56_102196</name>
</gene>
<keyword evidence="2" id="KW-0560">Oxidoreductase</keyword>
<name>A0A2V3WL16_9BACI</name>
<dbReference type="OrthoDB" id="9803333at2"/>
<reference evidence="4 5" key="1">
    <citation type="submission" date="2018-05" db="EMBL/GenBank/DDBJ databases">
        <title>Genomic Encyclopedia of Type Strains, Phase IV (KMG-IV): sequencing the most valuable type-strain genomes for metagenomic binning, comparative biology and taxonomic classification.</title>
        <authorList>
            <person name="Goeker M."/>
        </authorList>
    </citation>
    <scope>NUCLEOTIDE SEQUENCE [LARGE SCALE GENOMIC DNA]</scope>
    <source>
        <strain evidence="4 5">DSM 28556</strain>
    </source>
</reference>
<evidence type="ECO:0000259" key="3">
    <source>
        <dbReference type="SMART" id="SM00822"/>
    </source>
</evidence>
<dbReference type="AlphaFoldDB" id="A0A2V3WL16"/>
<dbReference type="FunFam" id="3.40.50.720:FF:000084">
    <property type="entry name" value="Short-chain dehydrogenase reductase"/>
    <property type="match status" value="1"/>
</dbReference>
<dbReference type="PANTHER" id="PTHR42879">
    <property type="entry name" value="3-OXOACYL-(ACYL-CARRIER-PROTEIN) REDUCTASE"/>
    <property type="match status" value="1"/>
</dbReference>
<protein>
    <submittedName>
        <fullName evidence="4">3-oxoacyl-[acyl-carrier protein] reductase</fullName>
    </submittedName>
</protein>
<sequence>MFNSVKGKTVIVTGGSKGIGKGIAKVFAQHGANVAIIGRTLSTAEECAAELNADGGVTYAISGDVTDKESMERAVNAVAEKFGGIDVLCANAGIFPQDEIEEISDEDWNYVMDTNVKGTHYSIQTCLPHLKKADYGRIILTSSITGPLTGYRGWTHYGASKAAQLGYMRSAALELSSHDITVNAVMPGNIRTEGLEDLGDEYLEVMTNAIPMGKLGEVEDIGYAAMFFASPHTSFITGQTIVVDGGQTVPEDLQAK</sequence>